<feature type="chain" id="PRO_5015376805" description="Endoglucanase" evidence="9">
    <location>
        <begin position="22"/>
        <end position="620"/>
    </location>
</feature>
<keyword evidence="9" id="KW-0732">Signal</keyword>
<dbReference type="EC" id="3.2.1.4" evidence="9"/>
<dbReference type="OrthoDB" id="10257085at2759"/>
<gene>
    <name evidence="12" type="ORF">C0Q70_03610</name>
</gene>
<dbReference type="STRING" id="400727.A0A2T7PT81"/>
<evidence type="ECO:0000256" key="7">
    <source>
        <dbReference type="ARBA" id="ARBA00023326"/>
    </source>
</evidence>
<proteinExistence type="inferred from homology"/>
<dbReference type="InterPro" id="IPR008928">
    <property type="entry name" value="6-hairpin_glycosidase_sf"/>
</dbReference>
<feature type="active site" evidence="8">
    <location>
        <position position="548"/>
    </location>
</feature>
<dbReference type="InterPro" id="IPR001701">
    <property type="entry name" value="Glyco_hydro_9"/>
</dbReference>
<evidence type="ECO:0000256" key="9">
    <source>
        <dbReference type="RuleBase" id="RU361166"/>
    </source>
</evidence>
<keyword evidence="4 9" id="KW-0136">Cellulose degradation</keyword>
<evidence type="ECO:0000313" key="12">
    <source>
        <dbReference type="EMBL" id="PVD36624.1"/>
    </source>
</evidence>
<evidence type="ECO:0000313" key="13">
    <source>
        <dbReference type="Proteomes" id="UP000245119"/>
    </source>
</evidence>
<keyword evidence="5 8" id="KW-0119">Carbohydrate metabolism</keyword>
<feature type="signal peptide" evidence="9">
    <location>
        <begin position="1"/>
        <end position="21"/>
    </location>
</feature>
<keyword evidence="13" id="KW-1185">Reference proteome</keyword>
<protein>
    <recommendedName>
        <fullName evidence="9">Endoglucanase</fullName>
        <ecNumber evidence="9">3.2.1.4</ecNumber>
    </recommendedName>
</protein>
<dbReference type="GO" id="GO:0008810">
    <property type="term" value="F:cellulase activity"/>
    <property type="evidence" value="ECO:0007669"/>
    <property type="project" value="UniProtKB-EC"/>
</dbReference>
<reference evidence="12 13" key="1">
    <citation type="submission" date="2018-04" db="EMBL/GenBank/DDBJ databases">
        <title>The genome of golden apple snail Pomacea canaliculata provides insight into stress tolerance and invasive adaptation.</title>
        <authorList>
            <person name="Liu C."/>
            <person name="Liu B."/>
            <person name="Ren Y."/>
            <person name="Zhang Y."/>
            <person name="Wang H."/>
            <person name="Li S."/>
            <person name="Jiang F."/>
            <person name="Yin L."/>
            <person name="Zhang G."/>
            <person name="Qian W."/>
            <person name="Fan W."/>
        </authorList>
    </citation>
    <scope>NUCLEOTIDE SEQUENCE [LARGE SCALE GENOMIC DNA]</scope>
    <source>
        <strain evidence="12">SZHN2017</strain>
        <tissue evidence="12">Muscle</tissue>
    </source>
</reference>
<organism evidence="12 13">
    <name type="scientific">Pomacea canaliculata</name>
    <name type="common">Golden apple snail</name>
    <dbReference type="NCBI Taxonomy" id="400727"/>
    <lineage>
        <taxon>Eukaryota</taxon>
        <taxon>Metazoa</taxon>
        <taxon>Spiralia</taxon>
        <taxon>Lophotrochozoa</taxon>
        <taxon>Mollusca</taxon>
        <taxon>Gastropoda</taxon>
        <taxon>Caenogastropoda</taxon>
        <taxon>Architaenioglossa</taxon>
        <taxon>Ampullarioidea</taxon>
        <taxon>Ampullariidae</taxon>
        <taxon>Pomacea</taxon>
    </lineage>
</organism>
<comment type="similarity">
    <text evidence="2 8 9">Belongs to the glycosyl hydrolase 9 (cellulase E) family.</text>
</comment>
<dbReference type="Pfam" id="PF00759">
    <property type="entry name" value="Glyco_hydro_9"/>
    <property type="match status" value="1"/>
</dbReference>
<evidence type="ECO:0000256" key="6">
    <source>
        <dbReference type="ARBA" id="ARBA00023295"/>
    </source>
</evidence>
<accession>A0A2T7PT81</accession>
<evidence type="ECO:0000256" key="1">
    <source>
        <dbReference type="ARBA" id="ARBA00000966"/>
    </source>
</evidence>
<comment type="catalytic activity">
    <reaction evidence="1 9">
        <text>Endohydrolysis of (1-&gt;4)-beta-D-glucosidic linkages in cellulose, lichenin and cereal beta-D-glucans.</text>
        <dbReference type="EC" id="3.2.1.4"/>
    </reaction>
</comment>
<evidence type="ECO:0000256" key="10">
    <source>
        <dbReference type="SAM" id="MobiDB-lite"/>
    </source>
</evidence>
<sequence>MMLSLLLTTLILTARVKLAASADDGTMHGTFTVRNDWGHRFEAELVFKTTELVEGFVCTLTFNIPIKAMDLQNADSYSHSDDLKTWTIINKPDHMFVEAGQNLVVHFFADSTSTSSQSLHPTATGVCQNKGKDYNWSVPTLPNKANSKYNYDDVLYKSILFYEAQRSGKLPANNRIPYRGDSALNDKGAKGEDLTGGWYDAGDHVKFNFPMAFSTTMLAWGLLLYKDAYQAAGQLDHMYDSIKWPLDYLLKCHTGPNELYVQVGNADADHSYWGPPEKMTMARPAFKIDASHPGSDVAMETAAAFAAGSLAFADKNSGYSSTLLSHAKQLWEFAHSHQGKYSDSVSAAAGFYKSYNLTDEMCWGSLWLYKATKDAKYLTEARKWFDPAPAWGMSWDEKIAGNQVLMYQLTNEAAALEAVKGTYKYWFPGGEVPYSPKGLPFRLQWGSLRYASNMAAMALIAADSNSALEEYRHWAMCVIHYALGDTGFSYLIGFGNHGWPHSPHHRSSSCPNLPAPCGPFVMSSNHPNVHTLYGALVGGPDQNDAYTDSRSNYVNNEVACDYNAGFQTAVAEGWGRTRERGGGPKRAMRKVDNTDADQLPGSPGEVDHGLTGLQDQCQPS</sequence>
<keyword evidence="7 8" id="KW-0624">Polysaccharide degradation</keyword>
<name>A0A2T7PT81_POMCA</name>
<dbReference type="InterPro" id="IPR033126">
    <property type="entry name" value="Glyco_hydro_9_Asp/Glu_AS"/>
</dbReference>
<dbReference type="EMBL" id="PZQS01000002">
    <property type="protein sequence ID" value="PVD36624.1"/>
    <property type="molecule type" value="Genomic_DNA"/>
</dbReference>
<dbReference type="AlphaFoldDB" id="A0A2T7PT81"/>
<comment type="caution">
    <text evidence="12">The sequence shown here is derived from an EMBL/GenBank/DDBJ whole genome shotgun (WGS) entry which is preliminary data.</text>
</comment>
<keyword evidence="6 8" id="KW-0326">Glycosidase</keyword>
<evidence type="ECO:0000259" key="11">
    <source>
        <dbReference type="Pfam" id="PF00759"/>
    </source>
</evidence>
<evidence type="ECO:0000256" key="2">
    <source>
        <dbReference type="ARBA" id="ARBA00007072"/>
    </source>
</evidence>
<feature type="active site" evidence="8">
    <location>
        <position position="557"/>
    </location>
</feature>
<keyword evidence="3 8" id="KW-0378">Hydrolase</keyword>
<dbReference type="Proteomes" id="UP000245119">
    <property type="component" value="Linkage Group LG2"/>
</dbReference>
<dbReference type="PROSITE" id="PS00698">
    <property type="entry name" value="GH9_3"/>
    <property type="match status" value="1"/>
</dbReference>
<feature type="region of interest" description="Disordered" evidence="10">
    <location>
        <begin position="576"/>
        <end position="620"/>
    </location>
</feature>
<dbReference type="InterPro" id="IPR012341">
    <property type="entry name" value="6hp_glycosidase-like_sf"/>
</dbReference>
<evidence type="ECO:0000256" key="8">
    <source>
        <dbReference type="PROSITE-ProRule" id="PRU10060"/>
    </source>
</evidence>
<evidence type="ECO:0000256" key="5">
    <source>
        <dbReference type="ARBA" id="ARBA00023277"/>
    </source>
</evidence>
<dbReference type="SUPFAM" id="SSF48208">
    <property type="entry name" value="Six-hairpin glycosidases"/>
    <property type="match status" value="1"/>
</dbReference>
<dbReference type="GO" id="GO:0030245">
    <property type="term" value="P:cellulose catabolic process"/>
    <property type="evidence" value="ECO:0007669"/>
    <property type="project" value="UniProtKB-KW"/>
</dbReference>
<dbReference type="PANTHER" id="PTHR22298">
    <property type="entry name" value="ENDO-1,4-BETA-GLUCANASE"/>
    <property type="match status" value="1"/>
</dbReference>
<dbReference type="Gene3D" id="1.50.10.10">
    <property type="match status" value="1"/>
</dbReference>
<feature type="domain" description="Glycoside hydrolase family 9" evidence="11">
    <location>
        <begin position="151"/>
        <end position="569"/>
    </location>
</feature>
<evidence type="ECO:0000256" key="3">
    <source>
        <dbReference type="ARBA" id="ARBA00022801"/>
    </source>
</evidence>
<evidence type="ECO:0000256" key="4">
    <source>
        <dbReference type="ARBA" id="ARBA00023001"/>
    </source>
</evidence>